<name>A0A699K1B5_TANCI</name>
<dbReference type="EMBL" id="BKCJ010463758">
    <property type="protein sequence ID" value="GFA65966.1"/>
    <property type="molecule type" value="Genomic_DNA"/>
</dbReference>
<evidence type="ECO:0000256" key="1">
    <source>
        <dbReference type="SAM" id="MobiDB-lite"/>
    </source>
</evidence>
<sequence length="322" mass="36578">MGIRIPQFNVPSRVTDEAITKEMHDRLGRATTTASSLAAEHGSGNISKTQTKATPSRPSSPRTSLEGGPGCHFTIGDSPIQARPKRLSNLPYEPPLGEVKKLEEQLKHKGRRAVIDSSDVAEPSLDAEDSPTQGMMIEELDKDKNRERIQLSLDEELAQKLYGEELTKESARQEQEKYNLEKALELQKQLNERKEDKGDQAHDIDCSDPSVLRYHAHQNRPFSKAEVRKNMCYIFEESRRVQAELFQGIEIEKGVMRRFGFDLQQESSKKQKLDEQAEVQVDCDQEEDEMKKYIKIVPGEEIAIDTIPLATKPPVIIEWKII</sequence>
<evidence type="ECO:0000313" key="2">
    <source>
        <dbReference type="EMBL" id="GFA65966.1"/>
    </source>
</evidence>
<accession>A0A699K1B5</accession>
<gene>
    <name evidence="2" type="ORF">Tci_637938</name>
</gene>
<comment type="caution">
    <text evidence="2">The sequence shown here is derived from an EMBL/GenBank/DDBJ whole genome shotgun (WGS) entry which is preliminary data.</text>
</comment>
<dbReference type="AlphaFoldDB" id="A0A699K1B5"/>
<proteinExistence type="predicted"/>
<reference evidence="2" key="1">
    <citation type="journal article" date="2019" name="Sci. Rep.">
        <title>Draft genome of Tanacetum cinerariifolium, the natural source of mosquito coil.</title>
        <authorList>
            <person name="Yamashiro T."/>
            <person name="Shiraishi A."/>
            <person name="Satake H."/>
            <person name="Nakayama K."/>
        </authorList>
    </citation>
    <scope>NUCLEOTIDE SEQUENCE</scope>
</reference>
<feature type="compositionally biased region" description="Low complexity" evidence="1">
    <location>
        <begin position="54"/>
        <end position="64"/>
    </location>
</feature>
<organism evidence="2">
    <name type="scientific">Tanacetum cinerariifolium</name>
    <name type="common">Dalmatian daisy</name>
    <name type="synonym">Chrysanthemum cinerariifolium</name>
    <dbReference type="NCBI Taxonomy" id="118510"/>
    <lineage>
        <taxon>Eukaryota</taxon>
        <taxon>Viridiplantae</taxon>
        <taxon>Streptophyta</taxon>
        <taxon>Embryophyta</taxon>
        <taxon>Tracheophyta</taxon>
        <taxon>Spermatophyta</taxon>
        <taxon>Magnoliopsida</taxon>
        <taxon>eudicotyledons</taxon>
        <taxon>Gunneridae</taxon>
        <taxon>Pentapetalae</taxon>
        <taxon>asterids</taxon>
        <taxon>campanulids</taxon>
        <taxon>Asterales</taxon>
        <taxon>Asteraceae</taxon>
        <taxon>Asteroideae</taxon>
        <taxon>Anthemideae</taxon>
        <taxon>Anthemidinae</taxon>
        <taxon>Tanacetum</taxon>
    </lineage>
</organism>
<feature type="compositionally biased region" description="Polar residues" evidence="1">
    <location>
        <begin position="44"/>
        <end position="53"/>
    </location>
</feature>
<feature type="non-terminal residue" evidence="2">
    <location>
        <position position="322"/>
    </location>
</feature>
<protein>
    <submittedName>
        <fullName evidence="2">Uncharacterized protein</fullName>
    </submittedName>
</protein>
<feature type="region of interest" description="Disordered" evidence="1">
    <location>
        <begin position="26"/>
        <end position="70"/>
    </location>
</feature>